<feature type="transmembrane region" description="Helical" evidence="2">
    <location>
        <begin position="12"/>
        <end position="38"/>
    </location>
</feature>
<dbReference type="OrthoDB" id="10548250at2759"/>
<sequence length="191" mass="20639">MSQTTISQVSNIIATTTCIGVASASSLVAGVVVGVVGLSRGDPPLSKWNLMRGCVTGCVAGGISGSTAGYTFGILEGCVYKLIGYQEKNIIEITKSRSRTGAYCCIFGLIGEPIGVGLGLFLIEMISGFGRKFSNERQAKEKEKEKLEEEENEKVEILEIENNKEEDDEVEILYIGSNNENEDNNQITQQD</sequence>
<feature type="transmembrane region" description="Helical" evidence="2">
    <location>
        <begin position="100"/>
        <end position="123"/>
    </location>
</feature>
<evidence type="ECO:0000313" key="4">
    <source>
        <dbReference type="Proteomes" id="UP000683925"/>
    </source>
</evidence>
<feature type="coiled-coil region" evidence="1">
    <location>
        <begin position="130"/>
        <end position="168"/>
    </location>
</feature>
<dbReference type="EMBL" id="CAJJDP010000060">
    <property type="protein sequence ID" value="CAD8173094.1"/>
    <property type="molecule type" value="Genomic_DNA"/>
</dbReference>
<protein>
    <submittedName>
        <fullName evidence="3">Uncharacterized protein</fullName>
    </submittedName>
</protein>
<reference evidence="3" key="1">
    <citation type="submission" date="2021-01" db="EMBL/GenBank/DDBJ databases">
        <authorList>
            <consortium name="Genoscope - CEA"/>
            <person name="William W."/>
        </authorList>
    </citation>
    <scope>NUCLEOTIDE SEQUENCE</scope>
</reference>
<keyword evidence="4" id="KW-1185">Reference proteome</keyword>
<name>A0A8S1V827_PAROT</name>
<dbReference type="AlphaFoldDB" id="A0A8S1V827"/>
<dbReference type="OMA" id="CAYKLIG"/>
<keyword evidence="2" id="KW-0472">Membrane</keyword>
<keyword evidence="1" id="KW-0175">Coiled coil</keyword>
<keyword evidence="2" id="KW-1133">Transmembrane helix</keyword>
<comment type="caution">
    <text evidence="3">The sequence shown here is derived from an EMBL/GenBank/DDBJ whole genome shotgun (WGS) entry which is preliminary data.</text>
</comment>
<proteinExistence type="predicted"/>
<dbReference type="Proteomes" id="UP000683925">
    <property type="component" value="Unassembled WGS sequence"/>
</dbReference>
<keyword evidence="2" id="KW-0812">Transmembrane</keyword>
<gene>
    <name evidence="3" type="ORF">POCTA_138.1.T0610139</name>
</gene>
<accession>A0A8S1V827</accession>
<evidence type="ECO:0000256" key="2">
    <source>
        <dbReference type="SAM" id="Phobius"/>
    </source>
</evidence>
<organism evidence="3 4">
    <name type="scientific">Paramecium octaurelia</name>
    <dbReference type="NCBI Taxonomy" id="43137"/>
    <lineage>
        <taxon>Eukaryota</taxon>
        <taxon>Sar</taxon>
        <taxon>Alveolata</taxon>
        <taxon>Ciliophora</taxon>
        <taxon>Intramacronucleata</taxon>
        <taxon>Oligohymenophorea</taxon>
        <taxon>Peniculida</taxon>
        <taxon>Parameciidae</taxon>
        <taxon>Paramecium</taxon>
    </lineage>
</organism>
<evidence type="ECO:0000256" key="1">
    <source>
        <dbReference type="SAM" id="Coils"/>
    </source>
</evidence>
<evidence type="ECO:0000313" key="3">
    <source>
        <dbReference type="EMBL" id="CAD8173094.1"/>
    </source>
</evidence>